<dbReference type="SUPFAM" id="SSF52980">
    <property type="entry name" value="Restriction endonuclease-like"/>
    <property type="match status" value="1"/>
</dbReference>
<gene>
    <name evidence="3" type="primary">mrr_1</name>
    <name evidence="2" type="ORF">ASJ82_06185</name>
    <name evidence="3" type="ORF">MSCUN_15940</name>
</gene>
<feature type="domain" description="Restriction endonuclease type IV Mrr" evidence="1">
    <location>
        <begin position="378"/>
        <end position="495"/>
    </location>
</feature>
<evidence type="ECO:0000313" key="4">
    <source>
        <dbReference type="Proteomes" id="UP000217528"/>
    </source>
</evidence>
<keyword evidence="4" id="KW-1185">Reference proteome</keyword>
<dbReference type="RefSeq" id="WP_095609169.1">
    <property type="nucleotide sequence ID" value="NZ_LMVN01000026.1"/>
</dbReference>
<dbReference type="EMBL" id="LMVN01000026">
    <property type="protein sequence ID" value="PAV06738.1"/>
    <property type="molecule type" value="Genomic_DNA"/>
</dbReference>
<evidence type="ECO:0000313" key="2">
    <source>
        <dbReference type="EMBL" id="PAV06738.1"/>
    </source>
</evidence>
<dbReference type="InterPro" id="IPR011856">
    <property type="entry name" value="tRNA_endonuc-like_dom_sf"/>
</dbReference>
<dbReference type="GO" id="GO:0003677">
    <property type="term" value="F:DNA binding"/>
    <property type="evidence" value="ECO:0007669"/>
    <property type="project" value="InterPro"/>
</dbReference>
<dbReference type="Pfam" id="PF04471">
    <property type="entry name" value="Mrr_cat"/>
    <property type="match status" value="1"/>
</dbReference>
<name>A0A2A2HBK0_9EURY</name>
<dbReference type="Proteomes" id="UP000246004">
    <property type="component" value="Unassembled WGS sequence"/>
</dbReference>
<dbReference type="InterPro" id="IPR052906">
    <property type="entry name" value="Type_IV_Methyl-Rstrct_Enzyme"/>
</dbReference>
<reference evidence="2 4" key="2">
    <citation type="journal article" date="2017" name="BMC Genomics">
        <title>Genomic analysis of methanogenic archaea reveals a shift towards energy conservation.</title>
        <authorList>
            <person name="Gilmore S.P."/>
            <person name="Henske J.K."/>
            <person name="Sexton J.A."/>
            <person name="Solomon K.V."/>
            <person name="Seppala S."/>
            <person name="Yoo J.I."/>
            <person name="Huyett L.M."/>
            <person name="Pressman A."/>
            <person name="Cogan J.Z."/>
            <person name="Kivenson V."/>
            <person name="Peng X."/>
            <person name="Tan Y."/>
            <person name="Valentine D.L."/>
            <person name="O'Malley M.A."/>
        </authorList>
    </citation>
    <scope>NUCLEOTIDE SEQUENCE [LARGE SCALE GENOMIC DNA]</scope>
    <source>
        <strain evidence="2 4">1R-7</strain>
    </source>
</reference>
<dbReference type="PANTHER" id="PTHR30015:SF7">
    <property type="entry name" value="TYPE IV METHYL-DIRECTED RESTRICTION ENZYME ECOKMRR"/>
    <property type="match status" value="1"/>
</dbReference>
<dbReference type="InterPro" id="IPR007560">
    <property type="entry name" value="Restrct_endonuc_IV_Mrr"/>
</dbReference>
<dbReference type="PANTHER" id="PTHR30015">
    <property type="entry name" value="MRR RESTRICTION SYSTEM PROTEIN"/>
    <property type="match status" value="1"/>
</dbReference>
<dbReference type="OrthoDB" id="78441at2157"/>
<organism evidence="2 4">
    <name type="scientific">Methanosphaera cuniculi</name>
    <dbReference type="NCBI Taxonomy" id="1077256"/>
    <lineage>
        <taxon>Archaea</taxon>
        <taxon>Methanobacteriati</taxon>
        <taxon>Methanobacteriota</taxon>
        <taxon>Methanomada group</taxon>
        <taxon>Methanobacteria</taxon>
        <taxon>Methanobacteriales</taxon>
        <taxon>Methanobacteriaceae</taxon>
        <taxon>Methanosphaera</taxon>
    </lineage>
</organism>
<protein>
    <submittedName>
        <fullName evidence="3">Mrr restriction system protein</fullName>
    </submittedName>
</protein>
<dbReference type="EMBL" id="LWMS01000048">
    <property type="protein sequence ID" value="PWL07512.1"/>
    <property type="molecule type" value="Genomic_DNA"/>
</dbReference>
<reference evidence="3 5" key="1">
    <citation type="submission" date="2016-04" db="EMBL/GenBank/DDBJ databases">
        <title>Genome sequence of Methanosphaera cuniculi DSM 4103.</title>
        <authorList>
            <person name="Poehlein A."/>
            <person name="Seedorf H."/>
            <person name="Daniel R."/>
        </authorList>
    </citation>
    <scope>NUCLEOTIDE SEQUENCE [LARGE SCALE GENOMIC DNA]</scope>
    <source>
        <strain evidence="3 5">DSM 4103</strain>
    </source>
</reference>
<dbReference type="GO" id="GO:0009307">
    <property type="term" value="P:DNA restriction-modification system"/>
    <property type="evidence" value="ECO:0007669"/>
    <property type="project" value="InterPro"/>
</dbReference>
<accession>A0A2A2HBK0</accession>
<dbReference type="Proteomes" id="UP000217528">
    <property type="component" value="Unassembled WGS sequence"/>
</dbReference>
<evidence type="ECO:0000313" key="5">
    <source>
        <dbReference type="Proteomes" id="UP000246004"/>
    </source>
</evidence>
<dbReference type="InterPro" id="IPR011335">
    <property type="entry name" value="Restrct_endonuc-II-like"/>
</dbReference>
<dbReference type="GO" id="GO:0015666">
    <property type="term" value="F:restriction endodeoxyribonuclease activity"/>
    <property type="evidence" value="ECO:0007669"/>
    <property type="project" value="TreeGrafter"/>
</dbReference>
<dbReference type="AlphaFoldDB" id="A0A2A2HBK0"/>
<dbReference type="Gene3D" id="3.40.1350.10">
    <property type="match status" value="1"/>
</dbReference>
<evidence type="ECO:0000259" key="1">
    <source>
        <dbReference type="Pfam" id="PF04471"/>
    </source>
</evidence>
<proteinExistence type="predicted"/>
<evidence type="ECO:0000313" key="3">
    <source>
        <dbReference type="EMBL" id="PWL07512.1"/>
    </source>
</evidence>
<comment type="caution">
    <text evidence="2">The sequence shown here is derived from an EMBL/GenBank/DDBJ whole genome shotgun (WGS) entry which is preliminary data.</text>
</comment>
<sequence>MKPDFDNTLTYIELIIPVLGELELVNWTSDDLFIILKENKLFEKYSNEDLLMQVQKTLKYLQKSGFVELENDEFQITPWAIDILNSIKDEKNQINEDDPSYNSKIRDIDIKYTKQINTQIKKAYEIPNQQFFYKDILDYLYHHPSSKTRIQIIKTMVDEKYNFTEDQLGVLIGIINGSKNSAIINRLYHAFEKLQNDGLIKKEKNLYKIIKSKKEHQSSKKPKIKQTQDIKTVKKPVKIEDNNNTINEDIPNVATFNMYCEMIFKILSNNYSSDINTITQNILNIIMPDNYDKSVFELFKNQVHKILKQMLQKQLIIKNKDDNYEITENGFIQLNQDTTPKKPHFKTQTKPENPLTIFNKTYKQNNQSLPAKLLEKVKTCNPYFFEKLSLDLLNKMEFYKVKSFKGELTAKSNDGGVDGLIYLDPLSIKPVYFQSKRWKNNISRPEMQKFVGALNDKLADTGIYITTSSFTKGAIETAKTANIRLIDGKTLIKLMIKYKVGIKIQEYEIKMIDEDYFKD</sequence>